<evidence type="ECO:0000313" key="4">
    <source>
        <dbReference type="Proteomes" id="UP001500540"/>
    </source>
</evidence>
<proteinExistence type="predicted"/>
<name>A0ABP7G798_9MICO</name>
<protein>
    <submittedName>
        <fullName evidence="3">DUF5597 domain-containing protein</fullName>
    </submittedName>
</protein>
<dbReference type="Pfam" id="PF18120">
    <property type="entry name" value="DUF5597"/>
    <property type="match status" value="1"/>
</dbReference>
<evidence type="ECO:0000256" key="1">
    <source>
        <dbReference type="SAM" id="MobiDB-lite"/>
    </source>
</evidence>
<accession>A0ABP7G798</accession>
<dbReference type="Gene3D" id="3.20.20.80">
    <property type="entry name" value="Glycosidases"/>
    <property type="match status" value="1"/>
</dbReference>
<dbReference type="EMBL" id="BAABAF010000002">
    <property type="protein sequence ID" value="GAA3756788.1"/>
    <property type="molecule type" value="Genomic_DNA"/>
</dbReference>
<evidence type="ECO:0000259" key="2">
    <source>
        <dbReference type="Pfam" id="PF18120"/>
    </source>
</evidence>
<evidence type="ECO:0000313" key="3">
    <source>
        <dbReference type="EMBL" id="GAA3756788.1"/>
    </source>
</evidence>
<reference evidence="4" key="1">
    <citation type="journal article" date="2019" name="Int. J. Syst. Evol. Microbiol.">
        <title>The Global Catalogue of Microorganisms (GCM) 10K type strain sequencing project: providing services to taxonomists for standard genome sequencing and annotation.</title>
        <authorList>
            <consortium name="The Broad Institute Genomics Platform"/>
            <consortium name="The Broad Institute Genome Sequencing Center for Infectious Disease"/>
            <person name="Wu L."/>
            <person name="Ma J."/>
        </authorList>
    </citation>
    <scope>NUCLEOTIDE SEQUENCE [LARGE SCALE GENOMIC DNA]</scope>
    <source>
        <strain evidence="4">JCM 16950</strain>
    </source>
</reference>
<organism evidence="3 4">
    <name type="scientific">Microbacterium kribbense</name>
    <dbReference type="NCBI Taxonomy" id="433645"/>
    <lineage>
        <taxon>Bacteria</taxon>
        <taxon>Bacillati</taxon>
        <taxon>Actinomycetota</taxon>
        <taxon>Actinomycetes</taxon>
        <taxon>Micrococcales</taxon>
        <taxon>Microbacteriaceae</taxon>
        <taxon>Microbacterium</taxon>
    </lineage>
</organism>
<dbReference type="InterPro" id="IPR017853">
    <property type="entry name" value="GH"/>
</dbReference>
<sequence length="564" mass="60281">MMSRRIPVTPQAPNMAEHGRVRAGGPTSVPSWRLDGTSLLCDGVVTLLVGGQVHNSSASSPGGIAQSFRRAREVGGNTVIAPAYWDLSEPTEGTLDFALVDVMLGEADRCDLRLVLLWFGAFKNAGSTYAPRWVRADVQRFPRARALSGIRPAFTYEGAMHKPVLSVFAPHLRNADARAFEALMTYVARHPLRDRVALVQIENEVGLLGDSRDRSDLAEAAWNGSVPAEFVAFLREAAADSMAAQRWRRAGARTGGSWAEVLGESAESDEIFMAWAFATYVEALATRGAGAWPVPFYVNAWLGPQPGQDRPGQYPSGGPGTRVLDVWRAAAPTLSMMSPDIYIDDAASTIAAYAFPGNPLFVPECRLRAGDLIRAISGGAIGWSAFGIDDARAEGQTAQLLGLFAQLEGQIARAQREGRIAGIVMEPGAGAVEEALGGIRIVARATRDLFGRMLLDAGVARLPPAPESPAETIPGARIAAPHDTRPLALVIALGADEFLIVGEGITLDFCHDDATVEIDSVVAGTFVDGQWMPGLALNGDERLCLLPTDEIGVVRVRLLQLVEE</sequence>
<dbReference type="Gene3D" id="2.60.220.20">
    <property type="entry name" value="putative beta-Galactosidase from caulobacter crescentus"/>
    <property type="match status" value="1"/>
</dbReference>
<dbReference type="Proteomes" id="UP001500540">
    <property type="component" value="Unassembled WGS sequence"/>
</dbReference>
<dbReference type="SUPFAM" id="SSF51445">
    <property type="entry name" value="(Trans)glycosidases"/>
    <property type="match status" value="1"/>
</dbReference>
<feature type="domain" description="DUF5597" evidence="2">
    <location>
        <begin position="400"/>
        <end position="542"/>
    </location>
</feature>
<feature type="region of interest" description="Disordered" evidence="1">
    <location>
        <begin position="1"/>
        <end position="27"/>
    </location>
</feature>
<keyword evidence="4" id="KW-1185">Reference proteome</keyword>
<gene>
    <name evidence="3" type="ORF">GCM10022240_07020</name>
</gene>
<dbReference type="InterPro" id="IPR040719">
    <property type="entry name" value="DUF5597"/>
</dbReference>
<comment type="caution">
    <text evidence="3">The sequence shown here is derived from an EMBL/GenBank/DDBJ whole genome shotgun (WGS) entry which is preliminary data.</text>
</comment>